<sequence>MMSRGLDLGMASGCVVQTVKPKRERSE</sequence>
<accession>A0A0A9AJR7</accession>
<dbReference type="EMBL" id="GBRH01248735">
    <property type="protein sequence ID" value="JAD49160.1"/>
    <property type="molecule type" value="Transcribed_RNA"/>
</dbReference>
<protein>
    <submittedName>
        <fullName evidence="2">Uncharacterized protein</fullName>
    </submittedName>
</protein>
<evidence type="ECO:0000256" key="1">
    <source>
        <dbReference type="SAM" id="MobiDB-lite"/>
    </source>
</evidence>
<feature type="region of interest" description="Disordered" evidence="1">
    <location>
        <begin position="1"/>
        <end position="27"/>
    </location>
</feature>
<proteinExistence type="predicted"/>
<organism evidence="2">
    <name type="scientific">Arundo donax</name>
    <name type="common">Giant reed</name>
    <name type="synonym">Donax arundinaceus</name>
    <dbReference type="NCBI Taxonomy" id="35708"/>
    <lineage>
        <taxon>Eukaryota</taxon>
        <taxon>Viridiplantae</taxon>
        <taxon>Streptophyta</taxon>
        <taxon>Embryophyta</taxon>
        <taxon>Tracheophyta</taxon>
        <taxon>Spermatophyta</taxon>
        <taxon>Magnoliopsida</taxon>
        <taxon>Liliopsida</taxon>
        <taxon>Poales</taxon>
        <taxon>Poaceae</taxon>
        <taxon>PACMAD clade</taxon>
        <taxon>Arundinoideae</taxon>
        <taxon>Arundineae</taxon>
        <taxon>Arundo</taxon>
    </lineage>
</organism>
<reference evidence="2" key="2">
    <citation type="journal article" date="2015" name="Data Brief">
        <title>Shoot transcriptome of the giant reed, Arundo donax.</title>
        <authorList>
            <person name="Barrero R.A."/>
            <person name="Guerrero F.D."/>
            <person name="Moolhuijzen P."/>
            <person name="Goolsby J.A."/>
            <person name="Tidwell J."/>
            <person name="Bellgard S.E."/>
            <person name="Bellgard M.I."/>
        </authorList>
    </citation>
    <scope>NUCLEOTIDE SEQUENCE</scope>
    <source>
        <tissue evidence="2">Shoot tissue taken approximately 20 cm above the soil surface</tissue>
    </source>
</reference>
<name>A0A0A9AJR7_ARUDO</name>
<dbReference type="AlphaFoldDB" id="A0A0A9AJR7"/>
<evidence type="ECO:0000313" key="2">
    <source>
        <dbReference type="EMBL" id="JAD49160.1"/>
    </source>
</evidence>
<reference evidence="2" key="1">
    <citation type="submission" date="2014-09" db="EMBL/GenBank/DDBJ databases">
        <authorList>
            <person name="Magalhaes I.L.F."/>
            <person name="Oliveira U."/>
            <person name="Santos F.R."/>
            <person name="Vidigal T.H.D.A."/>
            <person name="Brescovit A.D."/>
            <person name="Santos A.J."/>
        </authorList>
    </citation>
    <scope>NUCLEOTIDE SEQUENCE</scope>
    <source>
        <tissue evidence="2">Shoot tissue taken approximately 20 cm above the soil surface</tissue>
    </source>
</reference>